<reference evidence="1 2" key="1">
    <citation type="submission" date="2019-10" db="EMBL/GenBank/DDBJ databases">
        <title>Pseudopuniceibacterium sp. HQ09 islated from Antarctica.</title>
        <authorList>
            <person name="Liao L."/>
            <person name="Su S."/>
            <person name="Chen B."/>
            <person name="Yu Y."/>
        </authorList>
    </citation>
    <scope>NUCLEOTIDE SEQUENCE [LARGE SCALE GENOMIC DNA]</scope>
    <source>
        <strain evidence="1 2">HQ09</strain>
    </source>
</reference>
<keyword evidence="2" id="KW-1185">Reference proteome</keyword>
<name>A0A7L9WRH7_9RHOB</name>
<accession>A0A7L9WRH7</accession>
<proteinExistence type="predicted"/>
<protein>
    <submittedName>
        <fullName evidence="1">Uncharacterized protein</fullName>
    </submittedName>
</protein>
<dbReference type="KEGG" id="pshq:F3W81_16665"/>
<dbReference type="Proteomes" id="UP000594118">
    <property type="component" value="Chromosome"/>
</dbReference>
<evidence type="ECO:0000313" key="1">
    <source>
        <dbReference type="EMBL" id="QOL82317.1"/>
    </source>
</evidence>
<gene>
    <name evidence="1" type="ORF">F3W81_16665</name>
</gene>
<organism evidence="1 2">
    <name type="scientific">Pseudooceanicola spongiae</name>
    <dbReference type="NCBI Taxonomy" id="2613965"/>
    <lineage>
        <taxon>Bacteria</taxon>
        <taxon>Pseudomonadati</taxon>
        <taxon>Pseudomonadota</taxon>
        <taxon>Alphaproteobacteria</taxon>
        <taxon>Rhodobacterales</taxon>
        <taxon>Paracoccaceae</taxon>
        <taxon>Pseudooceanicola</taxon>
    </lineage>
</organism>
<dbReference type="EMBL" id="CP045201">
    <property type="protein sequence ID" value="QOL82317.1"/>
    <property type="molecule type" value="Genomic_DNA"/>
</dbReference>
<dbReference type="AlphaFoldDB" id="A0A7L9WRH7"/>
<evidence type="ECO:0000313" key="2">
    <source>
        <dbReference type="Proteomes" id="UP000594118"/>
    </source>
</evidence>
<sequence>MSLELITDVFRKTSLVKIAQDHQFSAAVTRQEPQNILLDHREINLMSVRTAGKAQTKSVVVCLGAFGSVLIQCRAVGEVPAQKDRALGELLCMCLQGGCRNRDHVGHVHHICIGGCLGHEAGFELARKRVHIAVSGIGRNGKQRIVDVVEDRQAQAPCLVEMAGHIAVAAQAIECQMGGILHDIHAAWQIFIMGIGVFAACFGKDLGELFDPVFSALWQVEVADHRHLSPLMQKWRRGDLEGRQPGTFCPERLDVICRIEMAPWPDRCHARGYRRPMARARQSEP</sequence>